<dbReference type="AlphaFoldDB" id="A0A3M6UP79"/>
<protein>
    <submittedName>
        <fullName evidence="1">Uncharacterized protein</fullName>
    </submittedName>
</protein>
<reference evidence="1 2" key="1">
    <citation type="journal article" date="2018" name="Sci. Rep.">
        <title>Comparative analysis of the Pocillopora damicornis genome highlights role of immune system in coral evolution.</title>
        <authorList>
            <person name="Cunning R."/>
            <person name="Bay R.A."/>
            <person name="Gillette P."/>
            <person name="Baker A.C."/>
            <person name="Traylor-Knowles N."/>
        </authorList>
    </citation>
    <scope>NUCLEOTIDE SEQUENCE [LARGE SCALE GENOMIC DNA]</scope>
    <source>
        <strain evidence="1">RSMAS</strain>
        <tissue evidence="1">Whole animal</tissue>
    </source>
</reference>
<keyword evidence="2" id="KW-1185">Reference proteome</keyword>
<sequence>GTGSYYRGYIKPPEGFISTQLSGGLRVLYQKLEEKNKTLLASQTGKDVPLLAGRYKFIQVIGEGESSLLISAEEADCIQQLNKADPLHVSRTVQLFRNVSSITRSPQL</sequence>
<evidence type="ECO:0000313" key="1">
    <source>
        <dbReference type="EMBL" id="RMX55503.1"/>
    </source>
</evidence>
<name>A0A3M6UP79_POCDA</name>
<accession>A0A3M6UP79</accession>
<comment type="caution">
    <text evidence="1">The sequence shown here is derived from an EMBL/GenBank/DDBJ whole genome shotgun (WGS) entry which is preliminary data.</text>
</comment>
<feature type="non-terminal residue" evidence="1">
    <location>
        <position position="108"/>
    </location>
</feature>
<dbReference type="EMBL" id="RCHS01001044">
    <property type="protein sequence ID" value="RMX55503.1"/>
    <property type="molecule type" value="Genomic_DNA"/>
</dbReference>
<dbReference type="STRING" id="46731.A0A3M6UP79"/>
<feature type="non-terminal residue" evidence="1">
    <location>
        <position position="1"/>
    </location>
</feature>
<evidence type="ECO:0000313" key="2">
    <source>
        <dbReference type="Proteomes" id="UP000275408"/>
    </source>
</evidence>
<dbReference type="Proteomes" id="UP000275408">
    <property type="component" value="Unassembled WGS sequence"/>
</dbReference>
<gene>
    <name evidence="1" type="ORF">pdam_00020564</name>
</gene>
<dbReference type="OrthoDB" id="9332038at2759"/>
<proteinExistence type="predicted"/>
<organism evidence="1 2">
    <name type="scientific">Pocillopora damicornis</name>
    <name type="common">Cauliflower coral</name>
    <name type="synonym">Millepora damicornis</name>
    <dbReference type="NCBI Taxonomy" id="46731"/>
    <lineage>
        <taxon>Eukaryota</taxon>
        <taxon>Metazoa</taxon>
        <taxon>Cnidaria</taxon>
        <taxon>Anthozoa</taxon>
        <taxon>Hexacorallia</taxon>
        <taxon>Scleractinia</taxon>
        <taxon>Astrocoeniina</taxon>
        <taxon>Pocilloporidae</taxon>
        <taxon>Pocillopora</taxon>
    </lineage>
</organism>